<accession>A0A1Z4V4L5</accession>
<dbReference type="AlphaFoldDB" id="A0A1Z4V4L5"/>
<dbReference type="RefSeq" id="WP_096667829.1">
    <property type="nucleotide sequence ID" value="NZ_AP018316.1"/>
</dbReference>
<evidence type="ECO:0000313" key="2">
    <source>
        <dbReference type="Proteomes" id="UP000218702"/>
    </source>
</evidence>
<name>A0A1Z4V4L5_9CYAN</name>
<keyword evidence="2" id="KW-1185">Reference proteome</keyword>
<protein>
    <recommendedName>
        <fullName evidence="3">DUF5678 domain-containing protein</fullName>
    </recommendedName>
</protein>
<dbReference type="OrthoDB" id="514289at2"/>
<dbReference type="EMBL" id="AP018316">
    <property type="protein sequence ID" value="BAZ86384.1"/>
    <property type="molecule type" value="Genomic_DNA"/>
</dbReference>
<proteinExistence type="predicted"/>
<gene>
    <name evidence="1" type="ORF">NIES806_25960</name>
</gene>
<dbReference type="Proteomes" id="UP000218702">
    <property type="component" value="Chromosome"/>
</dbReference>
<sequence>MPETKSTHTVRRGRIFPEIQWTQEQKAQWQTERETLSQDCKVIFEQLQAELIKTHYNWYIAIEPNSREYFIDEDPLLAAQQAHQKYPNVKLHVFRINETGVCGKI</sequence>
<dbReference type="KEGG" id="dcm:NIES806_25960"/>
<evidence type="ECO:0000313" key="1">
    <source>
        <dbReference type="EMBL" id="BAZ86384.1"/>
    </source>
</evidence>
<evidence type="ECO:0008006" key="3">
    <source>
        <dbReference type="Google" id="ProtNLM"/>
    </source>
</evidence>
<organism evidence="1 2">
    <name type="scientific">Dolichospermum compactum NIES-806</name>
    <dbReference type="NCBI Taxonomy" id="1973481"/>
    <lineage>
        <taxon>Bacteria</taxon>
        <taxon>Bacillati</taxon>
        <taxon>Cyanobacteriota</taxon>
        <taxon>Cyanophyceae</taxon>
        <taxon>Nostocales</taxon>
        <taxon>Aphanizomenonaceae</taxon>
        <taxon>Dolichospermum</taxon>
        <taxon>Dolichospermum compactum</taxon>
    </lineage>
</organism>
<reference evidence="1 2" key="1">
    <citation type="submission" date="2017-06" db="EMBL/GenBank/DDBJ databases">
        <title>Genome sequencing of cyanobaciteial culture collection at National Institute for Environmental Studies (NIES).</title>
        <authorList>
            <person name="Hirose Y."/>
            <person name="Shimura Y."/>
            <person name="Fujisawa T."/>
            <person name="Nakamura Y."/>
            <person name="Kawachi M."/>
        </authorList>
    </citation>
    <scope>NUCLEOTIDE SEQUENCE [LARGE SCALE GENOMIC DNA]</scope>
    <source>
        <strain evidence="1 2">NIES-806</strain>
    </source>
</reference>